<organism evidence="2 3">
    <name type="scientific">Actinophytocola oryzae</name>
    <dbReference type="NCBI Taxonomy" id="502181"/>
    <lineage>
        <taxon>Bacteria</taxon>
        <taxon>Bacillati</taxon>
        <taxon>Actinomycetota</taxon>
        <taxon>Actinomycetes</taxon>
        <taxon>Pseudonocardiales</taxon>
        <taxon>Pseudonocardiaceae</taxon>
    </lineage>
</organism>
<accession>A0A4V3FUH9</accession>
<gene>
    <name evidence="2" type="ORF">CLV71_103542</name>
</gene>
<sequence>MGVPDGTNADDTGTDDQDPGTPADQVNGEIVREGVLGWWRALFGLNPTEEYQAGGGGAGGQFMFASIEELDTVITRWEDERDGILADREKISEAYYSITPPAGDSMSRGQATASQDSLANMWHHNDAMLKYAENYIAKLKASRRQMSLNEEGADARFRTIQA</sequence>
<comment type="caution">
    <text evidence="2">The sequence shown here is derived from an EMBL/GenBank/DDBJ whole genome shotgun (WGS) entry which is preliminary data.</text>
</comment>
<dbReference type="Proteomes" id="UP000294927">
    <property type="component" value="Unassembled WGS sequence"/>
</dbReference>
<dbReference type="AlphaFoldDB" id="A0A4V3FUH9"/>
<feature type="compositionally biased region" description="Low complexity" evidence="1">
    <location>
        <begin position="1"/>
        <end position="11"/>
    </location>
</feature>
<evidence type="ECO:0008006" key="4">
    <source>
        <dbReference type="Google" id="ProtNLM"/>
    </source>
</evidence>
<keyword evidence="3" id="KW-1185">Reference proteome</keyword>
<evidence type="ECO:0000313" key="2">
    <source>
        <dbReference type="EMBL" id="TDV55301.1"/>
    </source>
</evidence>
<protein>
    <recommendedName>
        <fullName evidence="4">PE family protein</fullName>
    </recommendedName>
</protein>
<name>A0A4V3FUH9_9PSEU</name>
<feature type="region of interest" description="Disordered" evidence="1">
    <location>
        <begin position="1"/>
        <end position="28"/>
    </location>
</feature>
<reference evidence="2 3" key="1">
    <citation type="submission" date="2019-03" db="EMBL/GenBank/DDBJ databases">
        <title>Genomic Encyclopedia of Archaeal and Bacterial Type Strains, Phase II (KMG-II): from individual species to whole genera.</title>
        <authorList>
            <person name="Goeker M."/>
        </authorList>
    </citation>
    <scope>NUCLEOTIDE SEQUENCE [LARGE SCALE GENOMIC DNA]</scope>
    <source>
        <strain evidence="2 3">DSM 45499</strain>
    </source>
</reference>
<proteinExistence type="predicted"/>
<dbReference type="EMBL" id="SOCP01000003">
    <property type="protein sequence ID" value="TDV55301.1"/>
    <property type="molecule type" value="Genomic_DNA"/>
</dbReference>
<evidence type="ECO:0000313" key="3">
    <source>
        <dbReference type="Proteomes" id="UP000294927"/>
    </source>
</evidence>
<evidence type="ECO:0000256" key="1">
    <source>
        <dbReference type="SAM" id="MobiDB-lite"/>
    </source>
</evidence>